<feature type="non-terminal residue" evidence="1">
    <location>
        <position position="1"/>
    </location>
</feature>
<comment type="caution">
    <text evidence="1">The sequence shown here is derived from an EMBL/GenBank/DDBJ whole genome shotgun (WGS) entry which is preliminary data.</text>
</comment>
<reference evidence="1 2" key="1">
    <citation type="journal article" date="2024" name="J Genomics">
        <title>Draft genome sequencing and assembly of Favolaschia claudopus CIRM-BRFM 2984 isolated from oak limbs.</title>
        <authorList>
            <person name="Navarro D."/>
            <person name="Drula E."/>
            <person name="Chaduli D."/>
            <person name="Cazenave R."/>
            <person name="Ahrendt S."/>
            <person name="Wang J."/>
            <person name="Lipzen A."/>
            <person name="Daum C."/>
            <person name="Barry K."/>
            <person name="Grigoriev I.V."/>
            <person name="Favel A."/>
            <person name="Rosso M.N."/>
            <person name="Martin F."/>
        </authorList>
    </citation>
    <scope>NUCLEOTIDE SEQUENCE [LARGE SCALE GENOMIC DNA]</scope>
    <source>
        <strain evidence="1 2">CIRM-BRFM 2984</strain>
    </source>
</reference>
<dbReference type="PANTHER" id="PTHR36578">
    <property type="entry name" value="CHROMOSOME 15, WHOLE GENOME SHOTGUN SEQUENCE"/>
    <property type="match status" value="1"/>
</dbReference>
<name>A0AAW0BG70_9AGAR</name>
<keyword evidence="2" id="KW-1185">Reference proteome</keyword>
<accession>A0AAW0BG70</accession>
<sequence>LPSSLTDTATIVNTANIVDQVRGAPTDGTPPGLPQASTMITALDGELGLSNISTAGSAPNGSRRRDLSDGYEQVFEGTPDNDAPIVGTAYLTYILVSNSSYEQGRSECLAHCSNTDGCVFTNMYYEKNNPLYDHVFPEKSNLKCVLFGDVHTADEKDYSWNQQLNTSTNGAIKIQYSSGYASVNIEELTVPSGYELVFGPISAANNAPGYMGFAFLNKYDVSACAKLCDTRGTDSAGGVCQYFNIWRAIIQNKPRTYTCAMYYLPTDNSTATNTGQGPLSVTRSRGYRRISYVVDGGFEDYTCPDNGDFCFTESGAGWVGTSSNGTDDATIFHYAPYARTGAGVGLLGSAFGSDPYAGLLTASISRKLVAGRSYLLQFFHSSTYSGEQLEANAFVVVLWNGRIVGSIGGYSPWRYFTFTVQAQGGGNDTLAFAGGTAPAYDFLDDVSLFLLD</sequence>
<dbReference type="Proteomes" id="UP001362999">
    <property type="component" value="Unassembled WGS sequence"/>
</dbReference>
<dbReference type="PANTHER" id="PTHR36578:SF1">
    <property type="entry name" value="APPLE DOMAIN-CONTAINING PROTEIN"/>
    <property type="match status" value="1"/>
</dbReference>
<organism evidence="1 2">
    <name type="scientific">Favolaschia claudopus</name>
    <dbReference type="NCBI Taxonomy" id="2862362"/>
    <lineage>
        <taxon>Eukaryota</taxon>
        <taxon>Fungi</taxon>
        <taxon>Dikarya</taxon>
        <taxon>Basidiomycota</taxon>
        <taxon>Agaricomycotina</taxon>
        <taxon>Agaricomycetes</taxon>
        <taxon>Agaricomycetidae</taxon>
        <taxon>Agaricales</taxon>
        <taxon>Marasmiineae</taxon>
        <taxon>Mycenaceae</taxon>
        <taxon>Favolaschia</taxon>
    </lineage>
</organism>
<dbReference type="EMBL" id="JAWWNJ010000034">
    <property type="protein sequence ID" value="KAK7025236.1"/>
    <property type="molecule type" value="Genomic_DNA"/>
</dbReference>
<protein>
    <submittedName>
        <fullName evidence="1">Fruit-body specific protein a</fullName>
    </submittedName>
</protein>
<dbReference type="AlphaFoldDB" id="A0AAW0BG70"/>
<evidence type="ECO:0000313" key="1">
    <source>
        <dbReference type="EMBL" id="KAK7025236.1"/>
    </source>
</evidence>
<proteinExistence type="predicted"/>
<evidence type="ECO:0000313" key="2">
    <source>
        <dbReference type="Proteomes" id="UP001362999"/>
    </source>
</evidence>
<gene>
    <name evidence="1" type="ORF">R3P38DRAFT_2529922</name>
</gene>